<evidence type="ECO:0000313" key="10">
    <source>
        <dbReference type="Proteomes" id="UP000886804"/>
    </source>
</evidence>
<organism evidence="9 10">
    <name type="scientific">Candidatus Enterocloster faecavium</name>
    <dbReference type="NCBI Taxonomy" id="2838560"/>
    <lineage>
        <taxon>Bacteria</taxon>
        <taxon>Bacillati</taxon>
        <taxon>Bacillota</taxon>
        <taxon>Clostridia</taxon>
        <taxon>Lachnospirales</taxon>
        <taxon>Lachnospiraceae</taxon>
        <taxon>Enterocloster</taxon>
    </lineage>
</organism>
<evidence type="ECO:0000256" key="7">
    <source>
        <dbReference type="SAM" id="Phobius"/>
    </source>
</evidence>
<dbReference type="PANTHER" id="PTHR34390:SF2">
    <property type="entry name" value="SUCCINATE TRANSPORTER SUBUNIT YJJP-RELATED"/>
    <property type="match status" value="1"/>
</dbReference>
<comment type="similarity">
    <text evidence="6">Belongs to the ThrE exporter (TC 2.A.79) family.</text>
</comment>
<dbReference type="Proteomes" id="UP000886804">
    <property type="component" value="Unassembled WGS sequence"/>
</dbReference>
<dbReference type="Pfam" id="PF06738">
    <property type="entry name" value="ThrE"/>
    <property type="match status" value="1"/>
</dbReference>
<dbReference type="GO" id="GO:0015744">
    <property type="term" value="P:succinate transport"/>
    <property type="evidence" value="ECO:0007669"/>
    <property type="project" value="TreeGrafter"/>
</dbReference>
<evidence type="ECO:0000256" key="2">
    <source>
        <dbReference type="ARBA" id="ARBA00022475"/>
    </source>
</evidence>
<dbReference type="InterPro" id="IPR010619">
    <property type="entry name" value="ThrE-like_N"/>
</dbReference>
<dbReference type="PANTHER" id="PTHR34390">
    <property type="entry name" value="UPF0442 PROTEIN YJJB-RELATED"/>
    <property type="match status" value="1"/>
</dbReference>
<feature type="domain" description="Threonine/serine exporter-like N-terminal" evidence="8">
    <location>
        <begin position="20"/>
        <end position="256"/>
    </location>
</feature>
<dbReference type="AlphaFoldDB" id="A0A9D2LA09"/>
<evidence type="ECO:0000256" key="3">
    <source>
        <dbReference type="ARBA" id="ARBA00022692"/>
    </source>
</evidence>
<keyword evidence="2" id="KW-1003">Cell membrane</keyword>
<evidence type="ECO:0000256" key="4">
    <source>
        <dbReference type="ARBA" id="ARBA00022989"/>
    </source>
</evidence>
<evidence type="ECO:0000256" key="6">
    <source>
        <dbReference type="ARBA" id="ARBA00034125"/>
    </source>
</evidence>
<dbReference type="EMBL" id="DWYS01000141">
    <property type="protein sequence ID" value="HJB08545.1"/>
    <property type="molecule type" value="Genomic_DNA"/>
</dbReference>
<comment type="caution">
    <text evidence="9">The sequence shown here is derived from an EMBL/GenBank/DDBJ whole genome shotgun (WGS) entry which is preliminary data.</text>
</comment>
<keyword evidence="5 7" id="KW-0472">Membrane</keyword>
<reference evidence="9" key="1">
    <citation type="journal article" date="2021" name="PeerJ">
        <title>Extensive microbial diversity within the chicken gut microbiome revealed by metagenomics and culture.</title>
        <authorList>
            <person name="Gilroy R."/>
            <person name="Ravi A."/>
            <person name="Getino M."/>
            <person name="Pursley I."/>
            <person name="Horton D.L."/>
            <person name="Alikhan N.F."/>
            <person name="Baker D."/>
            <person name="Gharbi K."/>
            <person name="Hall N."/>
            <person name="Watson M."/>
            <person name="Adriaenssens E.M."/>
            <person name="Foster-Nyarko E."/>
            <person name="Jarju S."/>
            <person name="Secka A."/>
            <person name="Antonio M."/>
            <person name="Oren A."/>
            <person name="Chaudhuri R.R."/>
            <person name="La Ragione R."/>
            <person name="Hildebrand F."/>
            <person name="Pallen M.J."/>
        </authorList>
    </citation>
    <scope>NUCLEOTIDE SEQUENCE</scope>
    <source>
        <strain evidence="9">CHK188-4685</strain>
    </source>
</reference>
<feature type="transmembrane region" description="Helical" evidence="7">
    <location>
        <begin position="234"/>
        <end position="257"/>
    </location>
</feature>
<evidence type="ECO:0000259" key="8">
    <source>
        <dbReference type="Pfam" id="PF06738"/>
    </source>
</evidence>
<proteinExistence type="inferred from homology"/>
<evidence type="ECO:0000256" key="1">
    <source>
        <dbReference type="ARBA" id="ARBA00004651"/>
    </source>
</evidence>
<dbReference type="GO" id="GO:0005886">
    <property type="term" value="C:plasma membrane"/>
    <property type="evidence" value="ECO:0007669"/>
    <property type="project" value="UniProtKB-SubCell"/>
</dbReference>
<accession>A0A9D2LA09</accession>
<evidence type="ECO:0000313" key="9">
    <source>
        <dbReference type="EMBL" id="HJB08545.1"/>
    </source>
</evidence>
<dbReference type="GO" id="GO:0022857">
    <property type="term" value="F:transmembrane transporter activity"/>
    <property type="evidence" value="ECO:0007669"/>
    <property type="project" value="InterPro"/>
</dbReference>
<feature type="transmembrane region" description="Helical" evidence="7">
    <location>
        <begin position="179"/>
        <end position="199"/>
    </location>
</feature>
<reference evidence="9" key="2">
    <citation type="submission" date="2021-04" db="EMBL/GenBank/DDBJ databases">
        <authorList>
            <person name="Gilroy R."/>
        </authorList>
    </citation>
    <scope>NUCLEOTIDE SEQUENCE</scope>
    <source>
        <strain evidence="9">CHK188-4685</strain>
    </source>
</reference>
<keyword evidence="4 7" id="KW-1133">Transmembrane helix</keyword>
<keyword evidence="3 7" id="KW-0812">Transmembrane</keyword>
<sequence>MDERTSQEYYERMSGYLSSVMDIGEMLLKYGAEVSRVEDTMGRLCKAYGFVRSDVFTITSSIIATVTLSDERSITQTRRIKERVTDLGRVARVNALSRKICAAPCSLKELQAEVRTIQESPGVPNWLNLVMYAMISAALSIFFGGVWMDGCAAALSGLVLFVTLQFSATLKLNSIIQTMICSAITALAVLLLVELGIGWQPDKIMIGNIMLVIPGIQFTTALRDMINGDTISGLLNMSEAVLKAISVAMGFAVVLIVGGG</sequence>
<evidence type="ECO:0000256" key="5">
    <source>
        <dbReference type="ARBA" id="ARBA00023136"/>
    </source>
</evidence>
<feature type="transmembrane region" description="Helical" evidence="7">
    <location>
        <begin position="205"/>
        <end position="222"/>
    </location>
</feature>
<protein>
    <submittedName>
        <fullName evidence="9">Threonine/serine exporter family protein</fullName>
    </submittedName>
</protein>
<comment type="subcellular location">
    <subcellularLocation>
        <location evidence="1">Cell membrane</location>
        <topology evidence="1">Multi-pass membrane protein</topology>
    </subcellularLocation>
</comment>
<name>A0A9D2LA09_9FIRM</name>
<dbReference type="InterPro" id="IPR050539">
    <property type="entry name" value="ThrE_Dicarb/AminoAcid_Exp"/>
</dbReference>
<gene>
    <name evidence="9" type="ORF">H9716_11905</name>
</gene>